<accession>A0A0A9DUL1</accession>
<dbReference type="AlphaFoldDB" id="A0A0A9DUL1"/>
<reference evidence="2" key="2">
    <citation type="journal article" date="2015" name="Data Brief">
        <title>Shoot transcriptome of the giant reed, Arundo donax.</title>
        <authorList>
            <person name="Barrero R.A."/>
            <person name="Guerrero F.D."/>
            <person name="Moolhuijzen P."/>
            <person name="Goolsby J.A."/>
            <person name="Tidwell J."/>
            <person name="Bellgard S.E."/>
            <person name="Bellgard M.I."/>
        </authorList>
    </citation>
    <scope>NUCLEOTIDE SEQUENCE</scope>
    <source>
        <tissue evidence="2">Shoot tissue taken approximately 20 cm above the soil surface</tissue>
    </source>
</reference>
<proteinExistence type="predicted"/>
<protein>
    <submittedName>
        <fullName evidence="2">Uncharacterized protein</fullName>
    </submittedName>
</protein>
<feature type="region of interest" description="Disordered" evidence="1">
    <location>
        <begin position="99"/>
        <end position="134"/>
    </location>
</feature>
<evidence type="ECO:0000256" key="1">
    <source>
        <dbReference type="SAM" id="MobiDB-lite"/>
    </source>
</evidence>
<name>A0A0A9DUL1_ARUDO</name>
<sequence length="157" mass="17170">MDCFSAGSMASVSNVAGWWWLMPCHDRPSFMKILSARSRSCSCSAVDIMKGTYRCSALSVCSASKLSSSDTRVTLWRRPPPLLLSSPPASTNVHVNTMSSKTSVVEPPGSKLRSVRQLPPPSGSLARERERQSRRMARGSILVARYVRAASKRLLSP</sequence>
<reference evidence="2" key="1">
    <citation type="submission" date="2014-09" db="EMBL/GenBank/DDBJ databases">
        <authorList>
            <person name="Magalhaes I.L.F."/>
            <person name="Oliveira U."/>
            <person name="Santos F.R."/>
            <person name="Vidigal T.H.D.A."/>
            <person name="Brescovit A.D."/>
            <person name="Santos A.J."/>
        </authorList>
    </citation>
    <scope>NUCLEOTIDE SEQUENCE</scope>
    <source>
        <tissue evidence="2">Shoot tissue taken approximately 20 cm above the soil surface</tissue>
    </source>
</reference>
<dbReference type="EMBL" id="GBRH01210443">
    <property type="protein sequence ID" value="JAD87452.1"/>
    <property type="molecule type" value="Transcribed_RNA"/>
</dbReference>
<organism evidence="2">
    <name type="scientific">Arundo donax</name>
    <name type="common">Giant reed</name>
    <name type="synonym">Donax arundinaceus</name>
    <dbReference type="NCBI Taxonomy" id="35708"/>
    <lineage>
        <taxon>Eukaryota</taxon>
        <taxon>Viridiplantae</taxon>
        <taxon>Streptophyta</taxon>
        <taxon>Embryophyta</taxon>
        <taxon>Tracheophyta</taxon>
        <taxon>Spermatophyta</taxon>
        <taxon>Magnoliopsida</taxon>
        <taxon>Liliopsida</taxon>
        <taxon>Poales</taxon>
        <taxon>Poaceae</taxon>
        <taxon>PACMAD clade</taxon>
        <taxon>Arundinoideae</taxon>
        <taxon>Arundineae</taxon>
        <taxon>Arundo</taxon>
    </lineage>
</organism>
<evidence type="ECO:0000313" key="2">
    <source>
        <dbReference type="EMBL" id="JAD87452.1"/>
    </source>
</evidence>